<evidence type="ECO:0000256" key="3">
    <source>
        <dbReference type="ARBA" id="ARBA00022723"/>
    </source>
</evidence>
<dbReference type="FunCoup" id="A0A3N4LC85">
    <property type="interactions" value="589"/>
</dbReference>
<feature type="region of interest" description="Disordered" evidence="7">
    <location>
        <begin position="604"/>
        <end position="641"/>
    </location>
</feature>
<dbReference type="InterPro" id="IPR001841">
    <property type="entry name" value="Znf_RING"/>
</dbReference>
<dbReference type="InterPro" id="IPR039739">
    <property type="entry name" value="MAG2/RNF10"/>
</dbReference>
<dbReference type="PANTHER" id="PTHR12983">
    <property type="entry name" value="RING FINGER 10 FAMILY MEMBER"/>
    <property type="match status" value="1"/>
</dbReference>
<feature type="compositionally biased region" description="Polar residues" evidence="7">
    <location>
        <begin position="631"/>
        <end position="641"/>
    </location>
</feature>
<proteinExistence type="predicted"/>
<keyword evidence="5" id="KW-0862">Zinc</keyword>
<evidence type="ECO:0000256" key="6">
    <source>
        <dbReference type="PROSITE-ProRule" id="PRU00175"/>
    </source>
</evidence>
<keyword evidence="10" id="KW-1185">Reference proteome</keyword>
<dbReference type="PANTHER" id="PTHR12983:SF9">
    <property type="entry name" value="E3 UBIQUITIN-PROTEIN LIGASE RNF10"/>
    <property type="match status" value="1"/>
</dbReference>
<evidence type="ECO:0000256" key="1">
    <source>
        <dbReference type="ARBA" id="ARBA00004496"/>
    </source>
</evidence>
<dbReference type="CDD" id="cd16536">
    <property type="entry name" value="RING-HC_RNF10"/>
    <property type="match status" value="1"/>
</dbReference>
<feature type="compositionally biased region" description="Basic and acidic residues" evidence="7">
    <location>
        <begin position="379"/>
        <end position="389"/>
    </location>
</feature>
<sequence length="714" mass="79848">MSSNSQLASFPPKQLASAPPALTTNDTAQRRGSIPLGSNSAGGPRNIPDGGTPRNGQAGRKSHKNHRKPHTPRYGNDDHIDEDAMTLPSGGGRKGTSITHLMNWNVAPRPQSHHNNYRHGHNYRRTPTWGLGSGYHANDKARFINANYRFLVHPRGDYRAQAVDSDVHLPWDLVLQVIASEQTQRTNCPICLSTPVAPRMAKCGHIFCLPCLMRYMASTDDSKPQGPPEKKPRYKKCVICTDSIYSSEIRPVRFFVGQENPAPREGEDVVLRLVMRRQGSTLALPKEGAELLLSEKEDEIPWHFSAEIMDYARVMKGTEEYMEEEFTREIAELEKMAKEDKVMFGEDGEWTRKAINNINVQKEGIKGMGNPPKAIVEPSKAKEKEKQRPEIVFNESDENVPAFYHVVHEASSGHSSSANSRPESTTPSQHPSEPLETVKPPVPVPKSHLPQTHDMPYYFYQALPHYYLSSLDIRILKAAFGSYHALPTAILPRVENITTGTSVDDELRKRAKYVAHLPAGCEVGFLECDWTDIVPPEVLDRFKGEIDRRRKKKHDKEQKEERDRIRAEKEEEALHRHRRRGSMRGFSEEDFVALATRESLNELPQPVFANGGEGSSSLPPLPLHEGEYASPGTSPSTSRTVWGTPLVLPQGAEQYNPVEREETGWWQDWEDDETLARLADAGGGGGKAPSHGKGGKKKKFKKVTLMTNGGKRGA</sequence>
<keyword evidence="2" id="KW-0963">Cytoplasm</keyword>
<evidence type="ECO:0000313" key="9">
    <source>
        <dbReference type="EMBL" id="RPB15615.1"/>
    </source>
</evidence>
<dbReference type="OrthoDB" id="302966at2759"/>
<feature type="region of interest" description="Disordered" evidence="7">
    <location>
        <begin position="1"/>
        <end position="98"/>
    </location>
</feature>
<dbReference type="PROSITE" id="PS00518">
    <property type="entry name" value="ZF_RING_1"/>
    <property type="match status" value="1"/>
</dbReference>
<dbReference type="InterPro" id="IPR018957">
    <property type="entry name" value="Znf_C3HC4_RING-type"/>
</dbReference>
<dbReference type="GO" id="GO:0045944">
    <property type="term" value="P:positive regulation of transcription by RNA polymerase II"/>
    <property type="evidence" value="ECO:0007669"/>
    <property type="project" value="TreeGrafter"/>
</dbReference>
<keyword evidence="3" id="KW-0479">Metal-binding</keyword>
<evidence type="ECO:0000256" key="7">
    <source>
        <dbReference type="SAM" id="MobiDB-lite"/>
    </source>
</evidence>
<feature type="region of interest" description="Disordered" evidence="7">
    <location>
        <begin position="363"/>
        <end position="389"/>
    </location>
</feature>
<accession>A0A3N4LC85</accession>
<keyword evidence="4 6" id="KW-0863">Zinc-finger</keyword>
<dbReference type="GO" id="GO:0000976">
    <property type="term" value="F:transcription cis-regulatory region binding"/>
    <property type="evidence" value="ECO:0007669"/>
    <property type="project" value="TreeGrafter"/>
</dbReference>
<dbReference type="InParanoid" id="A0A3N4LC85"/>
<dbReference type="AlphaFoldDB" id="A0A3N4LC85"/>
<dbReference type="PROSITE" id="PS50089">
    <property type="entry name" value="ZF_RING_2"/>
    <property type="match status" value="1"/>
</dbReference>
<feature type="compositionally biased region" description="Basic and acidic residues" evidence="7">
    <location>
        <begin position="555"/>
        <end position="574"/>
    </location>
</feature>
<feature type="compositionally biased region" description="Basic residues" evidence="7">
    <location>
        <begin position="693"/>
        <end position="702"/>
    </location>
</feature>
<dbReference type="InterPro" id="IPR017907">
    <property type="entry name" value="Znf_RING_CS"/>
</dbReference>
<dbReference type="EMBL" id="ML119112">
    <property type="protein sequence ID" value="RPB15615.1"/>
    <property type="molecule type" value="Genomic_DNA"/>
</dbReference>
<evidence type="ECO:0000256" key="2">
    <source>
        <dbReference type="ARBA" id="ARBA00022490"/>
    </source>
</evidence>
<dbReference type="GO" id="GO:0008270">
    <property type="term" value="F:zinc ion binding"/>
    <property type="evidence" value="ECO:0007669"/>
    <property type="project" value="UniProtKB-KW"/>
</dbReference>
<dbReference type="Pfam" id="PF00097">
    <property type="entry name" value="zf-C3HC4"/>
    <property type="match status" value="1"/>
</dbReference>
<protein>
    <recommendedName>
        <fullName evidence="8">RING-type domain-containing protein</fullName>
    </recommendedName>
</protein>
<dbReference type="GO" id="GO:0005737">
    <property type="term" value="C:cytoplasm"/>
    <property type="evidence" value="ECO:0007669"/>
    <property type="project" value="UniProtKB-SubCell"/>
</dbReference>
<evidence type="ECO:0000256" key="4">
    <source>
        <dbReference type="ARBA" id="ARBA00022771"/>
    </source>
</evidence>
<feature type="region of interest" description="Disordered" evidence="7">
    <location>
        <begin position="547"/>
        <end position="581"/>
    </location>
</feature>
<comment type="subcellular location">
    <subcellularLocation>
        <location evidence="1">Cytoplasm</location>
    </subcellularLocation>
</comment>
<evidence type="ECO:0000259" key="8">
    <source>
        <dbReference type="PROSITE" id="PS50089"/>
    </source>
</evidence>
<evidence type="ECO:0000256" key="5">
    <source>
        <dbReference type="ARBA" id="ARBA00022833"/>
    </source>
</evidence>
<feature type="region of interest" description="Disordered" evidence="7">
    <location>
        <begin position="678"/>
        <end position="714"/>
    </location>
</feature>
<dbReference type="STRING" id="1392247.A0A3N4LC85"/>
<organism evidence="9 10">
    <name type="scientific">Morchella conica CCBAS932</name>
    <dbReference type="NCBI Taxonomy" id="1392247"/>
    <lineage>
        <taxon>Eukaryota</taxon>
        <taxon>Fungi</taxon>
        <taxon>Dikarya</taxon>
        <taxon>Ascomycota</taxon>
        <taxon>Pezizomycotina</taxon>
        <taxon>Pezizomycetes</taxon>
        <taxon>Pezizales</taxon>
        <taxon>Morchellaceae</taxon>
        <taxon>Morchella</taxon>
    </lineage>
</organism>
<dbReference type="Gene3D" id="3.30.40.10">
    <property type="entry name" value="Zinc/RING finger domain, C3HC4 (zinc finger)"/>
    <property type="match status" value="1"/>
</dbReference>
<dbReference type="SUPFAM" id="SSF57850">
    <property type="entry name" value="RING/U-box"/>
    <property type="match status" value="1"/>
</dbReference>
<dbReference type="InterPro" id="IPR013083">
    <property type="entry name" value="Znf_RING/FYVE/PHD"/>
</dbReference>
<feature type="compositionally biased region" description="Polar residues" evidence="7">
    <location>
        <begin position="421"/>
        <end position="431"/>
    </location>
</feature>
<dbReference type="Proteomes" id="UP000277580">
    <property type="component" value="Unassembled WGS sequence"/>
</dbReference>
<gene>
    <name evidence="9" type="ORF">P167DRAFT_571265</name>
</gene>
<evidence type="ECO:0000313" key="10">
    <source>
        <dbReference type="Proteomes" id="UP000277580"/>
    </source>
</evidence>
<reference evidence="9 10" key="1">
    <citation type="journal article" date="2018" name="Nat. Ecol. Evol.">
        <title>Pezizomycetes genomes reveal the molecular basis of ectomycorrhizal truffle lifestyle.</title>
        <authorList>
            <person name="Murat C."/>
            <person name="Payen T."/>
            <person name="Noel B."/>
            <person name="Kuo A."/>
            <person name="Morin E."/>
            <person name="Chen J."/>
            <person name="Kohler A."/>
            <person name="Krizsan K."/>
            <person name="Balestrini R."/>
            <person name="Da Silva C."/>
            <person name="Montanini B."/>
            <person name="Hainaut M."/>
            <person name="Levati E."/>
            <person name="Barry K.W."/>
            <person name="Belfiori B."/>
            <person name="Cichocki N."/>
            <person name="Clum A."/>
            <person name="Dockter R.B."/>
            <person name="Fauchery L."/>
            <person name="Guy J."/>
            <person name="Iotti M."/>
            <person name="Le Tacon F."/>
            <person name="Lindquist E.A."/>
            <person name="Lipzen A."/>
            <person name="Malagnac F."/>
            <person name="Mello A."/>
            <person name="Molinier V."/>
            <person name="Miyauchi S."/>
            <person name="Poulain J."/>
            <person name="Riccioni C."/>
            <person name="Rubini A."/>
            <person name="Sitrit Y."/>
            <person name="Splivallo R."/>
            <person name="Traeger S."/>
            <person name="Wang M."/>
            <person name="Zifcakova L."/>
            <person name="Wipf D."/>
            <person name="Zambonelli A."/>
            <person name="Paolocci F."/>
            <person name="Nowrousian M."/>
            <person name="Ottonello S."/>
            <person name="Baldrian P."/>
            <person name="Spatafora J.W."/>
            <person name="Henrissat B."/>
            <person name="Nagy L.G."/>
            <person name="Aury J.M."/>
            <person name="Wincker P."/>
            <person name="Grigoriev I.V."/>
            <person name="Bonfante P."/>
            <person name="Martin F.M."/>
        </authorList>
    </citation>
    <scope>NUCLEOTIDE SEQUENCE [LARGE SCALE GENOMIC DNA]</scope>
    <source>
        <strain evidence="9 10">CCBAS932</strain>
    </source>
</reference>
<dbReference type="SMART" id="SM00184">
    <property type="entry name" value="RING"/>
    <property type="match status" value="1"/>
</dbReference>
<feature type="domain" description="RING-type" evidence="8">
    <location>
        <begin position="188"/>
        <end position="241"/>
    </location>
</feature>
<name>A0A3N4LC85_9PEZI</name>
<feature type="compositionally biased region" description="Basic residues" evidence="7">
    <location>
        <begin position="60"/>
        <end position="71"/>
    </location>
</feature>
<feature type="region of interest" description="Disordered" evidence="7">
    <location>
        <begin position="410"/>
        <end position="445"/>
    </location>
</feature>